<dbReference type="EMBL" id="CP000472">
    <property type="protein sequence ID" value="ACJ28294.1"/>
    <property type="molecule type" value="Genomic_DNA"/>
</dbReference>
<dbReference type="STRING" id="225849.swp_1509"/>
<keyword evidence="2" id="KW-1185">Reference proteome</keyword>
<proteinExistence type="predicted"/>
<dbReference type="Proteomes" id="UP000000753">
    <property type="component" value="Chromosome"/>
</dbReference>
<name>B8CKW8_SHEPW</name>
<reference evidence="1 2" key="1">
    <citation type="journal article" date="2008" name="PLoS ONE">
        <title>Environmental adaptation: genomic analysis of the piezotolerant and psychrotolerant deep-sea iron reducing bacterium Shewanella piezotolerans WP3.</title>
        <authorList>
            <person name="Wang F."/>
            <person name="Wang J."/>
            <person name="Jian H."/>
            <person name="Zhang B."/>
            <person name="Li S."/>
            <person name="Wang F."/>
            <person name="Zeng X."/>
            <person name="Gao L."/>
            <person name="Bartlett D.H."/>
            <person name="Yu J."/>
            <person name="Hu S."/>
            <person name="Xiao X."/>
        </authorList>
    </citation>
    <scope>NUCLEOTIDE SEQUENCE [LARGE SCALE GENOMIC DNA]</scope>
    <source>
        <strain evidence="2">WP3 / JCM 13877</strain>
    </source>
</reference>
<organism evidence="1 2">
    <name type="scientific">Shewanella piezotolerans (strain WP3 / JCM 13877)</name>
    <dbReference type="NCBI Taxonomy" id="225849"/>
    <lineage>
        <taxon>Bacteria</taxon>
        <taxon>Pseudomonadati</taxon>
        <taxon>Pseudomonadota</taxon>
        <taxon>Gammaproteobacteria</taxon>
        <taxon>Alteromonadales</taxon>
        <taxon>Shewanellaceae</taxon>
        <taxon>Shewanella</taxon>
    </lineage>
</organism>
<dbReference type="KEGG" id="swp:swp_1509"/>
<gene>
    <name evidence="1" type="ordered locus">swp_1509</name>
</gene>
<dbReference type="HOGENOM" id="CLU_3332920_0_0_6"/>
<evidence type="ECO:0000313" key="1">
    <source>
        <dbReference type="EMBL" id="ACJ28294.1"/>
    </source>
</evidence>
<protein>
    <submittedName>
        <fullName evidence="1">Uncharacterized protein</fullName>
    </submittedName>
</protein>
<dbReference type="AlphaFoldDB" id="B8CKW8"/>
<accession>B8CKW8</accession>
<sequence length="38" mass="4283">MTVKRLLIFIKGEIDYALDKSNKKHFARNSGNGDTDSV</sequence>
<evidence type="ECO:0000313" key="2">
    <source>
        <dbReference type="Proteomes" id="UP000000753"/>
    </source>
</evidence>